<feature type="compositionally biased region" description="Basic and acidic residues" evidence="1">
    <location>
        <begin position="282"/>
        <end position="293"/>
    </location>
</feature>
<evidence type="ECO:0000256" key="1">
    <source>
        <dbReference type="SAM" id="MobiDB-lite"/>
    </source>
</evidence>
<evidence type="ECO:0000313" key="2">
    <source>
        <dbReference type="EMBL" id="KAG0312367.1"/>
    </source>
</evidence>
<feature type="region of interest" description="Disordered" evidence="1">
    <location>
        <begin position="260"/>
        <end position="342"/>
    </location>
</feature>
<feature type="region of interest" description="Disordered" evidence="1">
    <location>
        <begin position="360"/>
        <end position="384"/>
    </location>
</feature>
<evidence type="ECO:0000313" key="3">
    <source>
        <dbReference type="Proteomes" id="UP000738325"/>
    </source>
</evidence>
<feature type="non-terminal residue" evidence="2">
    <location>
        <position position="400"/>
    </location>
</feature>
<accession>A0A9P6R4A0</accession>
<reference evidence="2" key="1">
    <citation type="journal article" date="2020" name="Fungal Divers.">
        <title>Resolving the Mortierellaceae phylogeny through synthesis of multi-gene phylogenetics and phylogenomics.</title>
        <authorList>
            <person name="Vandepol N."/>
            <person name="Liber J."/>
            <person name="Desiro A."/>
            <person name="Na H."/>
            <person name="Kennedy M."/>
            <person name="Barry K."/>
            <person name="Grigoriev I.V."/>
            <person name="Miller A.N."/>
            <person name="O'Donnell K."/>
            <person name="Stajich J.E."/>
            <person name="Bonito G."/>
        </authorList>
    </citation>
    <scope>NUCLEOTIDE SEQUENCE</scope>
    <source>
        <strain evidence="2">REB-010B</strain>
    </source>
</reference>
<keyword evidence="3" id="KW-1185">Reference proteome</keyword>
<feature type="region of interest" description="Disordered" evidence="1">
    <location>
        <begin position="37"/>
        <end position="70"/>
    </location>
</feature>
<feature type="region of interest" description="Disordered" evidence="1">
    <location>
        <begin position="1"/>
        <end position="25"/>
    </location>
</feature>
<gene>
    <name evidence="2" type="ORF">BGZ99_009545</name>
</gene>
<feature type="compositionally biased region" description="Low complexity" evidence="1">
    <location>
        <begin position="260"/>
        <end position="277"/>
    </location>
</feature>
<organism evidence="2 3">
    <name type="scientific">Dissophora globulifera</name>
    <dbReference type="NCBI Taxonomy" id="979702"/>
    <lineage>
        <taxon>Eukaryota</taxon>
        <taxon>Fungi</taxon>
        <taxon>Fungi incertae sedis</taxon>
        <taxon>Mucoromycota</taxon>
        <taxon>Mortierellomycotina</taxon>
        <taxon>Mortierellomycetes</taxon>
        <taxon>Mortierellales</taxon>
        <taxon>Mortierellaceae</taxon>
        <taxon>Dissophora</taxon>
    </lineage>
</organism>
<dbReference type="AlphaFoldDB" id="A0A9P6R4A0"/>
<dbReference type="EMBL" id="JAAAIP010000819">
    <property type="protein sequence ID" value="KAG0312367.1"/>
    <property type="molecule type" value="Genomic_DNA"/>
</dbReference>
<protein>
    <submittedName>
        <fullName evidence="2">Uncharacterized protein</fullName>
    </submittedName>
</protein>
<comment type="caution">
    <text evidence="2">The sequence shown here is derived from an EMBL/GenBank/DDBJ whole genome shotgun (WGS) entry which is preliminary data.</text>
</comment>
<feature type="compositionally biased region" description="Polar residues" evidence="1">
    <location>
        <begin position="1"/>
        <end position="10"/>
    </location>
</feature>
<sequence length="400" mass="45425">MKPRLGQSSLAILKHAPSVHRKRRPLELRRKHSALLGPIDSNSHDASLHRQAHSHSLHHSPALLRRQTTRQKSFMEIDLPSLRALRREPSMMELDPPSTLFAPAPTPSHFTPGPWAFFRAAEAQREQRQSQIVFLTRLQELRVRDEQTFVQLMVGFARECPVQFGQLMVLMKQMEMELDMSDGGVGLQTGHGFYDQQFPYQQQQQQQQYQHQQHQQGFGTWGRAANKWGNNATKSSLLALAQAFGNQVHSWSDYPENLQPQQFQQRQQFQQQQQQQFNNPGDSRRGSGHDGGRRGRGGSKSQSGSMRGSAGARGGGHGGINAGSTAPSLRRGKTFQQQQQTMKQLTEYQRLLYQQIRNMHQQKQQQQHPQDWLQGGARGPDTPTPIPMAYELMQYAAMAA</sequence>
<feature type="compositionally biased region" description="Gly residues" evidence="1">
    <location>
        <begin position="311"/>
        <end position="321"/>
    </location>
</feature>
<feature type="compositionally biased region" description="Low complexity" evidence="1">
    <location>
        <begin position="202"/>
        <end position="218"/>
    </location>
</feature>
<dbReference type="Proteomes" id="UP000738325">
    <property type="component" value="Unassembled WGS sequence"/>
</dbReference>
<feature type="compositionally biased region" description="Low complexity" evidence="1">
    <location>
        <begin position="360"/>
        <end position="375"/>
    </location>
</feature>
<feature type="region of interest" description="Disordered" evidence="1">
    <location>
        <begin position="202"/>
        <end position="226"/>
    </location>
</feature>
<name>A0A9P6R4A0_9FUNG</name>
<proteinExistence type="predicted"/>
<feature type="compositionally biased region" description="Low complexity" evidence="1">
    <location>
        <begin position="299"/>
        <end position="310"/>
    </location>
</feature>
<dbReference type="OrthoDB" id="2436653at2759"/>